<dbReference type="RefSeq" id="WP_130245887.1">
    <property type="nucleotide sequence ID" value="NZ_PPUZ01000048.1"/>
</dbReference>
<dbReference type="InterPro" id="IPR010071">
    <property type="entry name" value="AA_adenyl_dom"/>
</dbReference>
<dbReference type="PROSITE" id="PS00455">
    <property type="entry name" value="AMP_BINDING"/>
    <property type="match status" value="1"/>
</dbReference>
<dbReference type="Gene3D" id="3.40.50.980">
    <property type="match status" value="2"/>
</dbReference>
<evidence type="ECO:0000313" key="2">
    <source>
        <dbReference type="EMBL" id="RZM76722.1"/>
    </source>
</evidence>
<protein>
    <recommendedName>
        <fullName evidence="1">AMP-dependent synthetase/ligase domain-containing protein</fullName>
    </recommendedName>
</protein>
<dbReference type="SUPFAM" id="SSF56801">
    <property type="entry name" value="Acetyl-CoA synthetase-like"/>
    <property type="match status" value="1"/>
</dbReference>
<feature type="domain" description="AMP-dependent synthetase/ligase" evidence="1">
    <location>
        <begin position="248"/>
        <end position="598"/>
    </location>
</feature>
<organism evidence="2 3">
    <name type="scientific">Pseudoalteromonas rubra</name>
    <dbReference type="NCBI Taxonomy" id="43658"/>
    <lineage>
        <taxon>Bacteria</taxon>
        <taxon>Pseudomonadati</taxon>
        <taxon>Pseudomonadota</taxon>
        <taxon>Gammaproteobacteria</taxon>
        <taxon>Alteromonadales</taxon>
        <taxon>Pseudoalteromonadaceae</taxon>
        <taxon>Pseudoalteromonas</taxon>
    </lineage>
</organism>
<dbReference type="InterPro" id="IPR020845">
    <property type="entry name" value="AMP-binding_CS"/>
</dbReference>
<dbReference type="AlphaFoldDB" id="A0A4Q7E3Z4"/>
<reference evidence="2 3" key="1">
    <citation type="submission" date="2018-01" db="EMBL/GenBank/DDBJ databases">
        <title>Co-occurrence of chitin degradation, pigmentation and bioactivity in marine Pseudoalteromonas.</title>
        <authorList>
            <person name="Paulsen S."/>
            <person name="Gram L."/>
            <person name="Machado H."/>
        </authorList>
    </citation>
    <scope>NUCLEOTIDE SEQUENCE [LARGE SCALE GENOMIC DNA]</scope>
    <source>
        <strain evidence="2 3">S1946</strain>
    </source>
</reference>
<dbReference type="CDD" id="cd05930">
    <property type="entry name" value="A_NRPS"/>
    <property type="match status" value="1"/>
</dbReference>
<dbReference type="InterPro" id="IPR045851">
    <property type="entry name" value="AMP-bd_C_sf"/>
</dbReference>
<gene>
    <name evidence="2" type="ORF">C3B51_17495</name>
</gene>
<dbReference type="Pfam" id="PF00501">
    <property type="entry name" value="AMP-binding"/>
    <property type="match status" value="1"/>
</dbReference>
<dbReference type="GO" id="GO:0005737">
    <property type="term" value="C:cytoplasm"/>
    <property type="evidence" value="ECO:0007669"/>
    <property type="project" value="TreeGrafter"/>
</dbReference>
<comment type="caution">
    <text evidence="2">The sequence shown here is derived from an EMBL/GenBank/DDBJ whole genome shotgun (WGS) entry which is preliminary data.</text>
</comment>
<dbReference type="GO" id="GO:0031177">
    <property type="term" value="F:phosphopantetheine binding"/>
    <property type="evidence" value="ECO:0007669"/>
    <property type="project" value="TreeGrafter"/>
</dbReference>
<dbReference type="PANTHER" id="PTHR45527">
    <property type="entry name" value="NONRIBOSOMAL PEPTIDE SYNTHETASE"/>
    <property type="match status" value="1"/>
</dbReference>
<name>A0A4Q7E3Z4_9GAMM</name>
<dbReference type="Proteomes" id="UP000292345">
    <property type="component" value="Unassembled WGS sequence"/>
</dbReference>
<dbReference type="GO" id="GO:0043041">
    <property type="term" value="P:amino acid activation for nonribosomal peptide biosynthetic process"/>
    <property type="evidence" value="ECO:0007669"/>
    <property type="project" value="TreeGrafter"/>
</dbReference>
<dbReference type="NCBIfam" id="TIGR01733">
    <property type="entry name" value="AA-adenyl-dom"/>
    <property type="match status" value="1"/>
</dbReference>
<dbReference type="GO" id="GO:0044550">
    <property type="term" value="P:secondary metabolite biosynthetic process"/>
    <property type="evidence" value="ECO:0007669"/>
    <property type="project" value="TreeGrafter"/>
</dbReference>
<dbReference type="Gene3D" id="3.30.300.30">
    <property type="match status" value="1"/>
</dbReference>
<sequence>MHSISVENSKTHRIIFQDVPGILGEQVDSDLYGERHSEMLSPTIFNALATADLSSSSAIYHYMVAMQIYQTSQMFDVSQGYSFVKVPNQDAFVLLEFDLYEVQSWRQLFNLVDDALVTATEIPGALFTVEQIAQSSWIGTPLFICPDSTTLTELSSLPFAALCLAVELQGEDAKIVFHVNGGVVAKVQLSQYASCFAQLCLQSALHIDEQMRPEAMWSVQSKQAFIELTNPKSFELSGVQNLPAQLSHCAQSVPNKVALVCQDETLTFAELAVRVERMMAALIDSGVNTGDSVACYLQRDMDWAVLKIATMSLGAIYVPIDTSYPVERIGHMLSQAEAKVCVYKGLIPQELGNALGGVKQVAYTSLNSETPCSLQDCAVTFAIDSVAYIQFTSGTTGMPKGAMVEHKGMINHIFAKINDLNIQAHDVIAQTASQCFDVSIWQLLCGLYSQSTTVIYPDSVVWDLTEYMEYTRQHQVTVLEVVPSYLDLLMDEQDCETQKYFDDLLFLMVTGERVTVGQLARWFKHYADIPVINAYGPTEASDDITHYKIDKHCSLESVPIGFPIANACIYVLGSEQQLLPYGSVGEICVAGLCVGRGYINRPEETERAFIIDPIQPQLQQRMYRTGDIGRWLADGSLAYLGRNDQQVKVMGVRIELTEIEQKLSAIDGIKDVAVLCLESNIIGVYSTVSEKPLNERALRGALQRKLPSHSIPSKLLHRATMPLNANGKIDKKILTSELMD</sequence>
<dbReference type="InterPro" id="IPR000873">
    <property type="entry name" value="AMP-dep_synth/lig_dom"/>
</dbReference>
<dbReference type="EMBL" id="PPUZ01000048">
    <property type="protein sequence ID" value="RZM76722.1"/>
    <property type="molecule type" value="Genomic_DNA"/>
</dbReference>
<evidence type="ECO:0000259" key="1">
    <source>
        <dbReference type="Pfam" id="PF00501"/>
    </source>
</evidence>
<proteinExistence type="predicted"/>
<evidence type="ECO:0000313" key="3">
    <source>
        <dbReference type="Proteomes" id="UP000292345"/>
    </source>
</evidence>
<dbReference type="PANTHER" id="PTHR45527:SF1">
    <property type="entry name" value="FATTY ACID SYNTHASE"/>
    <property type="match status" value="1"/>
</dbReference>
<dbReference type="Gene3D" id="2.30.38.10">
    <property type="entry name" value="Luciferase, Domain 3"/>
    <property type="match status" value="1"/>
</dbReference>
<accession>A0A4Q7E3Z4</accession>